<evidence type="ECO:0000313" key="3">
    <source>
        <dbReference type="Proteomes" id="UP000298284"/>
    </source>
</evidence>
<protein>
    <submittedName>
        <fullName evidence="2">Uncharacterized protein</fullName>
    </submittedName>
</protein>
<keyword evidence="1" id="KW-1133">Transmembrane helix</keyword>
<reference evidence="2 3" key="1">
    <citation type="submission" date="2019-04" db="EMBL/GenBank/DDBJ databases">
        <authorList>
            <person name="Feng G."/>
            <person name="Zhang J."/>
            <person name="Zhu H."/>
        </authorList>
    </citation>
    <scope>NUCLEOTIDE SEQUENCE [LARGE SCALE GENOMIC DNA]</scope>
    <source>
        <strain evidence="2 3">JCM 19491</strain>
    </source>
</reference>
<name>A0A4Z0MSQ4_9BACT</name>
<accession>A0A4Z0MSQ4</accession>
<keyword evidence="1" id="KW-0472">Membrane</keyword>
<dbReference type="OrthoDB" id="885476at2"/>
<dbReference type="EMBL" id="SRKZ01000001">
    <property type="protein sequence ID" value="TGD82368.1"/>
    <property type="molecule type" value="Genomic_DNA"/>
</dbReference>
<organism evidence="2 3">
    <name type="scientific">Hymenobacter wooponensis</name>
    <dbReference type="NCBI Taxonomy" id="1525360"/>
    <lineage>
        <taxon>Bacteria</taxon>
        <taxon>Pseudomonadati</taxon>
        <taxon>Bacteroidota</taxon>
        <taxon>Cytophagia</taxon>
        <taxon>Cytophagales</taxon>
        <taxon>Hymenobacteraceae</taxon>
        <taxon>Hymenobacter</taxon>
    </lineage>
</organism>
<proteinExistence type="predicted"/>
<comment type="caution">
    <text evidence="2">The sequence shown here is derived from an EMBL/GenBank/DDBJ whole genome shotgun (WGS) entry which is preliminary data.</text>
</comment>
<evidence type="ECO:0000256" key="1">
    <source>
        <dbReference type="SAM" id="Phobius"/>
    </source>
</evidence>
<gene>
    <name evidence="2" type="ORF">EU557_00845</name>
</gene>
<evidence type="ECO:0000313" key="2">
    <source>
        <dbReference type="EMBL" id="TGD82368.1"/>
    </source>
</evidence>
<dbReference type="AlphaFoldDB" id="A0A4Z0MSQ4"/>
<keyword evidence="3" id="KW-1185">Reference proteome</keyword>
<sequence length="116" mass="13302">MTKKVARSKNGFGFIDYVILTMMLGIFYLFASKLVEGSRITQKLDSEQTSMVIGHINSDKGFFGNSPVSRQFYYRYFFTIGTNTYWGDSRNADKRPGDTLLVRYYIPDPTINEPAN</sequence>
<feature type="transmembrane region" description="Helical" evidence="1">
    <location>
        <begin position="12"/>
        <end position="31"/>
    </location>
</feature>
<keyword evidence="1" id="KW-0812">Transmembrane</keyword>
<dbReference type="Proteomes" id="UP000298284">
    <property type="component" value="Unassembled WGS sequence"/>
</dbReference>